<organism evidence="10 11">
    <name type="scientific">Venturia effusa</name>
    <dbReference type="NCBI Taxonomy" id="50376"/>
    <lineage>
        <taxon>Eukaryota</taxon>
        <taxon>Fungi</taxon>
        <taxon>Dikarya</taxon>
        <taxon>Ascomycota</taxon>
        <taxon>Pezizomycotina</taxon>
        <taxon>Dothideomycetes</taxon>
        <taxon>Pleosporomycetidae</taxon>
        <taxon>Venturiales</taxon>
        <taxon>Venturiaceae</taxon>
        <taxon>Venturia</taxon>
    </lineage>
</organism>
<proteinExistence type="inferred from homology"/>
<keyword evidence="3" id="KW-0349">Heme</keyword>
<evidence type="ECO:0000313" key="10">
    <source>
        <dbReference type="EMBL" id="QDS71936.1"/>
    </source>
</evidence>
<evidence type="ECO:0000256" key="8">
    <source>
        <dbReference type="SAM" id="SignalP"/>
    </source>
</evidence>
<name>A0A517L8H4_9PEZI</name>
<dbReference type="InterPro" id="IPR000028">
    <property type="entry name" value="Chloroperoxidase"/>
</dbReference>
<evidence type="ECO:0000256" key="6">
    <source>
        <dbReference type="ARBA" id="ARBA00023004"/>
    </source>
</evidence>
<sequence>MIIARLFTSLMLMAIVSGSAVGPARYHYRRGHTAAGDSRSPCPALNTLANHGILPRDGRNITAEMFTTAITNTYNIDSIFGYLLGHGGVPAVSITATSINLEDLNQHDAIEHDASLTRDDARSGDNHSIRPELLQALLDDAEGDFLTTASVAKSRTRREQDSLSKGNPKLGLKQKTLAYGEAALLLQALGKQENGANWKVQKADAKAWFGEERLPEGYIKPAKAISLTDAGTLSVMLQKMSAASVSMAEKAAGFAG</sequence>
<dbReference type="OrthoDB" id="407298at2759"/>
<dbReference type="EMBL" id="CP042191">
    <property type="protein sequence ID" value="QDS71936.1"/>
    <property type="molecule type" value="Genomic_DNA"/>
</dbReference>
<feature type="domain" description="Heme haloperoxidase family profile" evidence="9">
    <location>
        <begin position="24"/>
        <end position="232"/>
    </location>
</feature>
<feature type="signal peptide" evidence="8">
    <location>
        <begin position="1"/>
        <end position="18"/>
    </location>
</feature>
<dbReference type="AlphaFoldDB" id="A0A517L8H4"/>
<reference evidence="10 11" key="1">
    <citation type="submission" date="2019-07" db="EMBL/GenBank/DDBJ databases">
        <title>Finished genome of Venturia effusa.</title>
        <authorList>
            <person name="Young C.A."/>
            <person name="Cox M.P."/>
            <person name="Ganley A.R.D."/>
            <person name="David W.J."/>
        </authorList>
    </citation>
    <scope>NUCLEOTIDE SEQUENCE [LARGE SCALE GENOMIC DNA]</scope>
    <source>
        <strain evidence="11">albino</strain>
    </source>
</reference>
<comment type="cofactor">
    <cofactor evidence="1">
        <name>heme b</name>
        <dbReference type="ChEBI" id="CHEBI:60344"/>
    </cofactor>
</comment>
<dbReference type="SUPFAM" id="SSF47571">
    <property type="entry name" value="Cloroperoxidase"/>
    <property type="match status" value="1"/>
</dbReference>
<comment type="similarity">
    <text evidence="7">Belongs to the chloroperoxidase family.</text>
</comment>
<evidence type="ECO:0000256" key="2">
    <source>
        <dbReference type="ARBA" id="ARBA00022559"/>
    </source>
</evidence>
<protein>
    <recommendedName>
        <fullName evidence="9">Heme haloperoxidase family profile domain-containing protein</fullName>
    </recommendedName>
</protein>
<dbReference type="InterPro" id="IPR036851">
    <property type="entry name" value="Chloroperoxidase-like_sf"/>
</dbReference>
<dbReference type="STRING" id="50376.A0A517L8H4"/>
<keyword evidence="4" id="KW-0479">Metal-binding</keyword>
<keyword evidence="5" id="KW-0560">Oxidoreductase</keyword>
<accession>A0A517L8H4</accession>
<evidence type="ECO:0000256" key="3">
    <source>
        <dbReference type="ARBA" id="ARBA00022617"/>
    </source>
</evidence>
<keyword evidence="2" id="KW-0575">Peroxidase</keyword>
<dbReference type="PANTHER" id="PTHR33577:SF9">
    <property type="entry name" value="PEROXIDASE STCC"/>
    <property type="match status" value="1"/>
</dbReference>
<keyword evidence="8" id="KW-0732">Signal</keyword>
<dbReference type="Gene3D" id="1.10.489.10">
    <property type="entry name" value="Chloroperoxidase-like"/>
    <property type="match status" value="1"/>
</dbReference>
<evidence type="ECO:0000256" key="1">
    <source>
        <dbReference type="ARBA" id="ARBA00001970"/>
    </source>
</evidence>
<gene>
    <name evidence="10" type="ORF">FKW77_000740</name>
</gene>
<feature type="chain" id="PRO_5021834160" description="Heme haloperoxidase family profile domain-containing protein" evidence="8">
    <location>
        <begin position="19"/>
        <end position="256"/>
    </location>
</feature>
<evidence type="ECO:0000259" key="9">
    <source>
        <dbReference type="PROSITE" id="PS51405"/>
    </source>
</evidence>
<dbReference type="Pfam" id="PF01328">
    <property type="entry name" value="Peroxidase_2"/>
    <property type="match status" value="1"/>
</dbReference>
<evidence type="ECO:0000313" key="11">
    <source>
        <dbReference type="Proteomes" id="UP000316270"/>
    </source>
</evidence>
<keyword evidence="11" id="KW-1185">Reference proteome</keyword>
<dbReference type="PROSITE" id="PS51405">
    <property type="entry name" value="HEME_HALOPEROXIDASE"/>
    <property type="match status" value="1"/>
</dbReference>
<keyword evidence="6" id="KW-0408">Iron</keyword>
<evidence type="ECO:0000256" key="5">
    <source>
        <dbReference type="ARBA" id="ARBA00023002"/>
    </source>
</evidence>
<dbReference type="Proteomes" id="UP000316270">
    <property type="component" value="Chromosome 7"/>
</dbReference>
<dbReference type="GO" id="GO:0004601">
    <property type="term" value="F:peroxidase activity"/>
    <property type="evidence" value="ECO:0007669"/>
    <property type="project" value="UniProtKB-KW"/>
</dbReference>
<evidence type="ECO:0000256" key="4">
    <source>
        <dbReference type="ARBA" id="ARBA00022723"/>
    </source>
</evidence>
<evidence type="ECO:0000256" key="7">
    <source>
        <dbReference type="ARBA" id="ARBA00025795"/>
    </source>
</evidence>
<dbReference type="PANTHER" id="PTHR33577">
    <property type="entry name" value="STERIGMATOCYSTIN BIOSYNTHESIS PEROXIDASE STCC-RELATED"/>
    <property type="match status" value="1"/>
</dbReference>
<dbReference type="GO" id="GO:0046872">
    <property type="term" value="F:metal ion binding"/>
    <property type="evidence" value="ECO:0007669"/>
    <property type="project" value="UniProtKB-KW"/>
</dbReference>